<comment type="caution">
    <text evidence="2">The sequence shown here is derived from an EMBL/GenBank/DDBJ whole genome shotgun (WGS) entry which is preliminary data.</text>
</comment>
<name>A0ABV5NBJ2_9ACTN</name>
<dbReference type="Gene3D" id="3.10.450.50">
    <property type="match status" value="1"/>
</dbReference>
<protein>
    <submittedName>
        <fullName evidence="2">Nuclear transport factor 2 family protein</fullName>
    </submittedName>
</protein>
<gene>
    <name evidence="2" type="ORF">ACFF45_34525</name>
</gene>
<dbReference type="SUPFAM" id="SSF54427">
    <property type="entry name" value="NTF2-like"/>
    <property type="match status" value="1"/>
</dbReference>
<dbReference type="Proteomes" id="UP001589709">
    <property type="component" value="Unassembled WGS sequence"/>
</dbReference>
<dbReference type="RefSeq" id="WP_381350953.1">
    <property type="nucleotide sequence ID" value="NZ_JBHMCY010000127.1"/>
</dbReference>
<evidence type="ECO:0000259" key="1">
    <source>
        <dbReference type="Pfam" id="PF13577"/>
    </source>
</evidence>
<dbReference type="EMBL" id="JBHMCY010000127">
    <property type="protein sequence ID" value="MFB9467662.1"/>
    <property type="molecule type" value="Genomic_DNA"/>
</dbReference>
<evidence type="ECO:0000313" key="3">
    <source>
        <dbReference type="Proteomes" id="UP001589709"/>
    </source>
</evidence>
<evidence type="ECO:0000313" key="2">
    <source>
        <dbReference type="EMBL" id="MFB9467662.1"/>
    </source>
</evidence>
<proteinExistence type="predicted"/>
<dbReference type="Pfam" id="PF13577">
    <property type="entry name" value="SnoaL_4"/>
    <property type="match status" value="1"/>
</dbReference>
<sequence>MDEVSSISQLVLRERQGRGLGLWDQLRDCYHPDSHVTTSWFDGTGPEFVEVSEAGHLPGRRVVNRLSPPVVQQTDDRAVVELPSTTTHWFVMGEVEALLTSYMRLIYRVERRDEVWRIVSLGAINQADTLDPAVPGVSLDIDQELLGTFRWSYRHLCYRAALQKMTVPDDLPGDDRPEEAAAFLRSIFAWLER</sequence>
<feature type="domain" description="SnoaL-like" evidence="1">
    <location>
        <begin position="7"/>
        <end position="120"/>
    </location>
</feature>
<keyword evidence="3" id="KW-1185">Reference proteome</keyword>
<reference evidence="2 3" key="1">
    <citation type="submission" date="2024-09" db="EMBL/GenBank/DDBJ databases">
        <authorList>
            <person name="Sun Q."/>
            <person name="Mori K."/>
        </authorList>
    </citation>
    <scope>NUCLEOTIDE SEQUENCE [LARGE SCALE GENOMIC DNA]</scope>
    <source>
        <strain evidence="2 3">JCM 6917</strain>
    </source>
</reference>
<organism evidence="2 3">
    <name type="scientific">Streptomyces cinereospinus</name>
    <dbReference type="NCBI Taxonomy" id="285561"/>
    <lineage>
        <taxon>Bacteria</taxon>
        <taxon>Bacillati</taxon>
        <taxon>Actinomycetota</taxon>
        <taxon>Actinomycetes</taxon>
        <taxon>Kitasatosporales</taxon>
        <taxon>Streptomycetaceae</taxon>
        <taxon>Streptomyces</taxon>
    </lineage>
</organism>
<accession>A0ABV5NBJ2</accession>
<dbReference type="InterPro" id="IPR032710">
    <property type="entry name" value="NTF2-like_dom_sf"/>
</dbReference>
<dbReference type="InterPro" id="IPR037401">
    <property type="entry name" value="SnoaL-like"/>
</dbReference>